<evidence type="ECO:0000313" key="4">
    <source>
        <dbReference type="Proteomes" id="UP001156664"/>
    </source>
</evidence>
<dbReference type="Gene3D" id="3.40.50.2020">
    <property type="match status" value="1"/>
</dbReference>
<comment type="caution">
    <text evidence="3">The sequence shown here is derived from an EMBL/GenBank/DDBJ whole genome shotgun (WGS) entry which is preliminary data.</text>
</comment>
<evidence type="ECO:0000313" key="3">
    <source>
        <dbReference type="EMBL" id="GLR25253.1"/>
    </source>
</evidence>
<gene>
    <name evidence="3" type="ORF">GCM10007875_03410</name>
</gene>
<comment type="similarity">
    <text evidence="1">Belongs to the ComF/GntX family.</text>
</comment>
<sequence length="163" mass="17939">MACHNYATPADLWLLQMKYGGRPELARLLGAWLALALKQAGDHAQPDVIVPVPMHPDKQRQRGYNQAELLARAVARHTGIALNTTLLQRARPSVSSQSRKGRQARMAKTDNPFRCQKAIPAELRIGLVDDVITTQATMQACVDALRKAGATQFTLMAVCRTPE</sequence>
<dbReference type="PANTHER" id="PTHR47505:SF1">
    <property type="entry name" value="DNA UTILIZATION PROTEIN YHGH"/>
    <property type="match status" value="1"/>
</dbReference>
<dbReference type="SUPFAM" id="SSF53271">
    <property type="entry name" value="PRTase-like"/>
    <property type="match status" value="1"/>
</dbReference>
<dbReference type="EMBL" id="BSOJ01000006">
    <property type="protein sequence ID" value="GLR25253.1"/>
    <property type="molecule type" value="Genomic_DNA"/>
</dbReference>
<dbReference type="InterPro" id="IPR000836">
    <property type="entry name" value="PRTase_dom"/>
</dbReference>
<keyword evidence="4" id="KW-1185">Reference proteome</keyword>
<accession>A0ABQ5YL29</accession>
<evidence type="ECO:0000256" key="1">
    <source>
        <dbReference type="ARBA" id="ARBA00008007"/>
    </source>
</evidence>
<dbReference type="PANTHER" id="PTHR47505">
    <property type="entry name" value="DNA UTILIZATION PROTEIN YHGH"/>
    <property type="match status" value="1"/>
</dbReference>
<feature type="region of interest" description="Disordered" evidence="2">
    <location>
        <begin position="91"/>
        <end position="111"/>
    </location>
</feature>
<evidence type="ECO:0000256" key="2">
    <source>
        <dbReference type="SAM" id="MobiDB-lite"/>
    </source>
</evidence>
<dbReference type="CDD" id="cd06223">
    <property type="entry name" value="PRTases_typeI"/>
    <property type="match status" value="1"/>
</dbReference>
<dbReference type="Proteomes" id="UP001156664">
    <property type="component" value="Unassembled WGS sequence"/>
</dbReference>
<dbReference type="InterPro" id="IPR051910">
    <property type="entry name" value="ComF/GntX_DNA_util-trans"/>
</dbReference>
<proteinExistence type="inferred from homology"/>
<organism evidence="3 4">
    <name type="scientific">Limnobacter litoralis</name>
    <dbReference type="NCBI Taxonomy" id="481366"/>
    <lineage>
        <taxon>Bacteria</taxon>
        <taxon>Pseudomonadati</taxon>
        <taxon>Pseudomonadota</taxon>
        <taxon>Betaproteobacteria</taxon>
        <taxon>Burkholderiales</taxon>
        <taxon>Burkholderiaceae</taxon>
        <taxon>Limnobacter</taxon>
    </lineage>
</organism>
<protein>
    <recommendedName>
        <fullName evidence="5">ComF family protein</fullName>
    </recommendedName>
</protein>
<dbReference type="InterPro" id="IPR029057">
    <property type="entry name" value="PRTase-like"/>
</dbReference>
<name>A0ABQ5YL29_9BURK</name>
<reference evidence="4" key="1">
    <citation type="journal article" date="2019" name="Int. J. Syst. Evol. Microbiol.">
        <title>The Global Catalogue of Microorganisms (GCM) 10K type strain sequencing project: providing services to taxonomists for standard genome sequencing and annotation.</title>
        <authorList>
            <consortium name="The Broad Institute Genomics Platform"/>
            <consortium name="The Broad Institute Genome Sequencing Center for Infectious Disease"/>
            <person name="Wu L."/>
            <person name="Ma J."/>
        </authorList>
    </citation>
    <scope>NUCLEOTIDE SEQUENCE [LARGE SCALE GENOMIC DNA]</scope>
    <source>
        <strain evidence="4">NBRC 105857</strain>
    </source>
</reference>
<evidence type="ECO:0008006" key="5">
    <source>
        <dbReference type="Google" id="ProtNLM"/>
    </source>
</evidence>